<dbReference type="GO" id="GO:0009279">
    <property type="term" value="C:cell outer membrane"/>
    <property type="evidence" value="ECO:0007669"/>
    <property type="project" value="TreeGrafter"/>
</dbReference>
<dbReference type="GO" id="GO:0032153">
    <property type="term" value="C:cell division site"/>
    <property type="evidence" value="ECO:0007669"/>
    <property type="project" value="TreeGrafter"/>
</dbReference>
<dbReference type="CDD" id="cd00118">
    <property type="entry name" value="LysM"/>
    <property type="match status" value="1"/>
</dbReference>
<comment type="caution">
    <text evidence="4">The sequence shown here is derived from an EMBL/GenBank/DDBJ whole genome shotgun (WGS) entry which is preliminary data.</text>
</comment>
<dbReference type="Gene3D" id="3.10.350.10">
    <property type="entry name" value="LysM domain"/>
    <property type="match status" value="1"/>
</dbReference>
<dbReference type="Proteomes" id="UP000016368">
    <property type="component" value="Unassembled WGS sequence"/>
</dbReference>
<dbReference type="SUPFAM" id="SSF51261">
    <property type="entry name" value="Duplicated hybrid motif"/>
    <property type="match status" value="1"/>
</dbReference>
<gene>
    <name evidence="4" type="ORF">HGR_04298</name>
</gene>
<dbReference type="CDD" id="cd12797">
    <property type="entry name" value="M23_peptidase"/>
    <property type="match status" value="1"/>
</dbReference>
<reference evidence="4 5" key="1">
    <citation type="journal article" date="2011" name="EMBO J.">
        <title>Structural diversity of bacterial flagellar motors.</title>
        <authorList>
            <person name="Chen S."/>
            <person name="Beeby M."/>
            <person name="Murphy G.E."/>
            <person name="Leadbetter J.R."/>
            <person name="Hendrixson D.R."/>
            <person name="Briegel A."/>
            <person name="Li Z."/>
            <person name="Shi J."/>
            <person name="Tocheva E.I."/>
            <person name="Muller A."/>
            <person name="Dobro M.J."/>
            <person name="Jensen G.J."/>
        </authorList>
    </citation>
    <scope>NUCLEOTIDE SEQUENCE [LARGE SCALE GENOMIC DNA]</scope>
    <source>
        <strain evidence="4 5">ATCC 19624</strain>
    </source>
</reference>
<feature type="compositionally biased region" description="Polar residues" evidence="2">
    <location>
        <begin position="71"/>
        <end position="105"/>
    </location>
</feature>
<feature type="region of interest" description="Disordered" evidence="2">
    <location>
        <begin position="174"/>
        <end position="207"/>
    </location>
</feature>
<dbReference type="PANTHER" id="PTHR21666">
    <property type="entry name" value="PEPTIDASE-RELATED"/>
    <property type="match status" value="1"/>
</dbReference>
<dbReference type="EMBL" id="AEGR01000042">
    <property type="protein sequence ID" value="EGI77685.1"/>
    <property type="molecule type" value="Genomic_DNA"/>
</dbReference>
<dbReference type="InterPro" id="IPR016047">
    <property type="entry name" value="M23ase_b-sheet_dom"/>
</dbReference>
<dbReference type="eggNOG" id="COG1388">
    <property type="taxonomic scope" value="Bacteria"/>
</dbReference>
<comment type="similarity">
    <text evidence="1">Belongs to the E.coli NlpD/Haemophilus LppB family.</text>
</comment>
<feature type="region of interest" description="Disordered" evidence="2">
    <location>
        <begin position="67"/>
        <end position="112"/>
    </location>
</feature>
<name>F3KQY4_9BURK</name>
<dbReference type="GO" id="GO:0004222">
    <property type="term" value="F:metalloendopeptidase activity"/>
    <property type="evidence" value="ECO:0007669"/>
    <property type="project" value="TreeGrafter"/>
</dbReference>
<protein>
    <submittedName>
        <fullName evidence="4">Peptidase M23</fullName>
    </submittedName>
</protein>
<dbReference type="Pfam" id="PF01476">
    <property type="entry name" value="LysM"/>
    <property type="match status" value="1"/>
</dbReference>
<feature type="compositionally biased region" description="Low complexity" evidence="2">
    <location>
        <begin position="190"/>
        <end position="207"/>
    </location>
</feature>
<sequence length="339" mass="35335">MLQSIHFSKDFELMTSADAMPTRPHTTLFLCFKRYAGLMVVVAMVAGLAACAAGNGRAPVEAREVAVNRPTVESPSFPQRASGASTPTRPSASGGTRPVSGSSGANPAAVVTPVPSATVETAGGADKPGYYTVKQGDNLYRIGLETGQHWKDLARWNGLPDGHQIAVGQVLRVIPPGETPQPDDDAGDKAASAPPTAGTPTSRPVTSVVVGGDAASSGGLTWIWPVSGPVIASFDGLKNKGLDLGGAAGEPVLAAADGRVVYAGSGLRGYGNLIIIKHNNTYLTAYAHNRALLVKEDQAVKRGQKIAEMGNSDADRVKLHFEVRRQGKPVNPAQYLPKR</sequence>
<evidence type="ECO:0000256" key="1">
    <source>
        <dbReference type="ARBA" id="ARBA00038420"/>
    </source>
</evidence>
<organism evidence="4 5">
    <name type="scientific">Hylemonella gracilis ATCC 19624</name>
    <dbReference type="NCBI Taxonomy" id="887062"/>
    <lineage>
        <taxon>Bacteria</taxon>
        <taxon>Pseudomonadati</taxon>
        <taxon>Pseudomonadota</taxon>
        <taxon>Betaproteobacteria</taxon>
        <taxon>Burkholderiales</taxon>
        <taxon>Comamonadaceae</taxon>
        <taxon>Hylemonella</taxon>
    </lineage>
</organism>
<dbReference type="eggNOG" id="COG4942">
    <property type="taxonomic scope" value="Bacteria"/>
</dbReference>
<dbReference type="AlphaFoldDB" id="F3KQY4"/>
<dbReference type="STRING" id="887062.HGR_04298"/>
<dbReference type="PANTHER" id="PTHR21666:SF263">
    <property type="entry name" value="MUREIN HYDROLASE ACTIVATOR NLPD"/>
    <property type="match status" value="1"/>
</dbReference>
<dbReference type="InterPro" id="IPR011055">
    <property type="entry name" value="Dup_hybrid_motif"/>
</dbReference>
<evidence type="ECO:0000256" key="2">
    <source>
        <dbReference type="SAM" id="MobiDB-lite"/>
    </source>
</evidence>
<proteinExistence type="inferred from homology"/>
<accession>F3KQY4</accession>
<evidence type="ECO:0000313" key="5">
    <source>
        <dbReference type="Proteomes" id="UP000016368"/>
    </source>
</evidence>
<evidence type="ECO:0000313" key="4">
    <source>
        <dbReference type="EMBL" id="EGI77685.1"/>
    </source>
</evidence>
<keyword evidence="5" id="KW-1185">Reference proteome</keyword>
<evidence type="ECO:0000259" key="3">
    <source>
        <dbReference type="PROSITE" id="PS51782"/>
    </source>
</evidence>
<feature type="domain" description="LysM" evidence="3">
    <location>
        <begin position="129"/>
        <end position="173"/>
    </location>
</feature>
<dbReference type="InterPro" id="IPR036779">
    <property type="entry name" value="LysM_dom_sf"/>
</dbReference>
<dbReference type="Pfam" id="PF01551">
    <property type="entry name" value="Peptidase_M23"/>
    <property type="match status" value="1"/>
</dbReference>
<dbReference type="SMART" id="SM00257">
    <property type="entry name" value="LysM"/>
    <property type="match status" value="1"/>
</dbReference>
<dbReference type="InterPro" id="IPR018392">
    <property type="entry name" value="LysM"/>
</dbReference>
<dbReference type="PROSITE" id="PS51782">
    <property type="entry name" value="LYSM"/>
    <property type="match status" value="1"/>
</dbReference>
<dbReference type="InterPro" id="IPR050570">
    <property type="entry name" value="Cell_wall_metabolism_enzyme"/>
</dbReference>
<dbReference type="Gene3D" id="2.70.70.10">
    <property type="entry name" value="Glucose Permease (Domain IIA)"/>
    <property type="match status" value="1"/>
</dbReference>